<evidence type="ECO:0000256" key="2">
    <source>
        <dbReference type="ARBA" id="ARBA00022764"/>
    </source>
</evidence>
<comment type="caution">
    <text evidence="3">The sequence shown here is derived from an EMBL/GenBank/DDBJ whole genome shotgun (WGS) entry which is preliminary data.</text>
</comment>
<evidence type="ECO:0000256" key="1">
    <source>
        <dbReference type="ARBA" id="ARBA00022729"/>
    </source>
</evidence>
<keyword evidence="4" id="KW-1185">Reference proteome</keyword>
<dbReference type="RefSeq" id="WP_379770120.1">
    <property type="nucleotide sequence ID" value="NZ_JBHSJF010000006.1"/>
</dbReference>
<keyword evidence="1" id="KW-0732">Signal</keyword>
<dbReference type="Gene3D" id="3.40.190.10">
    <property type="entry name" value="Periplasmic binding protein-like II"/>
    <property type="match status" value="2"/>
</dbReference>
<gene>
    <name evidence="3" type="ORF">ACFPFW_07455</name>
</gene>
<dbReference type="Proteomes" id="UP001595796">
    <property type="component" value="Unassembled WGS sequence"/>
</dbReference>
<evidence type="ECO:0000313" key="4">
    <source>
        <dbReference type="Proteomes" id="UP001595796"/>
    </source>
</evidence>
<proteinExistence type="predicted"/>
<accession>A0ABV9YYB5</accession>
<name>A0ABV9YYB5_9HYPH</name>
<evidence type="ECO:0000313" key="3">
    <source>
        <dbReference type="EMBL" id="MFC5067853.1"/>
    </source>
</evidence>
<dbReference type="InterPro" id="IPR006059">
    <property type="entry name" value="SBP"/>
</dbReference>
<dbReference type="PANTHER" id="PTHR30006:SF15">
    <property type="entry name" value="IRON-UTILIZATION PERIPLASMIC PROTEIN"/>
    <property type="match status" value="1"/>
</dbReference>
<dbReference type="PANTHER" id="PTHR30006">
    <property type="entry name" value="THIAMINE-BINDING PERIPLASMIC PROTEIN-RELATED"/>
    <property type="match status" value="1"/>
</dbReference>
<reference evidence="4" key="1">
    <citation type="journal article" date="2019" name="Int. J. Syst. Evol. Microbiol.">
        <title>The Global Catalogue of Microorganisms (GCM) 10K type strain sequencing project: providing services to taxonomists for standard genome sequencing and annotation.</title>
        <authorList>
            <consortium name="The Broad Institute Genomics Platform"/>
            <consortium name="The Broad Institute Genome Sequencing Center for Infectious Disease"/>
            <person name="Wu L."/>
            <person name="Ma J."/>
        </authorList>
    </citation>
    <scope>NUCLEOTIDE SEQUENCE [LARGE SCALE GENOMIC DNA]</scope>
    <source>
        <strain evidence="4">CGMCC 1.16444</strain>
    </source>
</reference>
<organism evidence="3 4">
    <name type="scientific">Flaviflagellibacter deserti</name>
    <dbReference type="NCBI Taxonomy" id="2267266"/>
    <lineage>
        <taxon>Bacteria</taxon>
        <taxon>Pseudomonadati</taxon>
        <taxon>Pseudomonadota</taxon>
        <taxon>Alphaproteobacteria</taxon>
        <taxon>Hyphomicrobiales</taxon>
        <taxon>Flaviflagellibacter</taxon>
    </lineage>
</organism>
<protein>
    <submittedName>
        <fullName evidence="3">Extracellular solute-binding protein</fullName>
    </submittedName>
</protein>
<keyword evidence="2" id="KW-0574">Periplasm</keyword>
<dbReference type="Pfam" id="PF13416">
    <property type="entry name" value="SBP_bac_8"/>
    <property type="match status" value="1"/>
</dbReference>
<dbReference type="SUPFAM" id="SSF53850">
    <property type="entry name" value="Periplasmic binding protein-like II"/>
    <property type="match status" value="1"/>
</dbReference>
<sequence length="215" mass="22777">MARADRACPSVAFNKAMITESELPASVLDFAAEAWKGKFAYAPTSGAFQAQIAAISIMKGRDAALAWLKGLKDFGVSYNSDSGAMLAVEKGEIPVALVNNYYWYSVARETGEDKMKSALHFIGHQDPGALIMVAAAGMLKSSKKQEAGQQFLAFMVSEEGQKAIAEATAEYPLRPGLVSPYGLKPFGELDPPPVTPSDIGDAEDALALAREAGLA</sequence>
<dbReference type="EMBL" id="JBHSJF010000006">
    <property type="protein sequence ID" value="MFC5067853.1"/>
    <property type="molecule type" value="Genomic_DNA"/>
</dbReference>